<dbReference type="InterPro" id="IPR042281">
    <property type="entry name" value="GpdQ_beta-strand"/>
</dbReference>
<comment type="similarity">
    <text evidence="4">Belongs to the cyclic nucleotide phosphodiesterase class-III family.</text>
</comment>
<dbReference type="CDD" id="cd07402">
    <property type="entry name" value="MPP_GpdQ"/>
    <property type="match status" value="1"/>
</dbReference>
<evidence type="ECO:0000259" key="5">
    <source>
        <dbReference type="Pfam" id="PF00149"/>
    </source>
</evidence>
<dbReference type="Proteomes" id="UP000239480">
    <property type="component" value="Unassembled WGS sequence"/>
</dbReference>
<reference evidence="6 7" key="1">
    <citation type="submission" date="2018-03" db="EMBL/GenBank/DDBJ databases">
        <title>Genomic Encyclopedia of Archaeal and Bacterial Type Strains, Phase II (KMG-II): from individual species to whole genera.</title>
        <authorList>
            <person name="Goeker M."/>
        </authorList>
    </citation>
    <scope>NUCLEOTIDE SEQUENCE [LARGE SCALE GENOMIC DNA]</scope>
    <source>
        <strain evidence="6 7">DSM 29328</strain>
    </source>
</reference>
<evidence type="ECO:0000256" key="4">
    <source>
        <dbReference type="ARBA" id="ARBA00025742"/>
    </source>
</evidence>
<accession>A0A2T0RY97</accession>
<organism evidence="6 7">
    <name type="scientific">Aliiruegeria haliotis</name>
    <dbReference type="NCBI Taxonomy" id="1280846"/>
    <lineage>
        <taxon>Bacteria</taxon>
        <taxon>Pseudomonadati</taxon>
        <taxon>Pseudomonadota</taxon>
        <taxon>Alphaproteobacteria</taxon>
        <taxon>Rhodobacterales</taxon>
        <taxon>Roseobacteraceae</taxon>
        <taxon>Aliiruegeria</taxon>
    </lineage>
</organism>
<proteinExistence type="inferred from homology"/>
<dbReference type="GO" id="GO:0004112">
    <property type="term" value="F:cyclic-nucleotide phosphodiesterase activity"/>
    <property type="evidence" value="ECO:0007669"/>
    <property type="project" value="InterPro"/>
</dbReference>
<keyword evidence="3" id="KW-0408">Iron</keyword>
<evidence type="ECO:0000313" key="7">
    <source>
        <dbReference type="Proteomes" id="UP000239480"/>
    </source>
</evidence>
<dbReference type="PANTHER" id="PTHR42988">
    <property type="entry name" value="PHOSPHOHYDROLASE"/>
    <property type="match status" value="1"/>
</dbReference>
<comment type="caution">
    <text evidence="6">The sequence shown here is derived from an EMBL/GenBank/DDBJ whole genome shotgun (WGS) entry which is preliminary data.</text>
</comment>
<dbReference type="PANTHER" id="PTHR42988:SF2">
    <property type="entry name" value="CYCLIC NUCLEOTIDE PHOSPHODIESTERASE CBUA0032-RELATED"/>
    <property type="match status" value="1"/>
</dbReference>
<dbReference type="Gene3D" id="3.30.750.180">
    <property type="entry name" value="GpdQ, beta-strand dimerisation domain"/>
    <property type="match status" value="1"/>
</dbReference>
<protein>
    <submittedName>
        <fullName evidence="6">Calcineurin-like phosphoesterase family protein</fullName>
    </submittedName>
</protein>
<dbReference type="InterPro" id="IPR026575">
    <property type="entry name" value="GpdQ/CpdA-like"/>
</dbReference>
<keyword evidence="7" id="KW-1185">Reference proteome</keyword>
<name>A0A2T0RY97_9RHOB</name>
<dbReference type="InterPro" id="IPR004843">
    <property type="entry name" value="Calcineurin-like_PHP"/>
</dbReference>
<evidence type="ECO:0000313" key="6">
    <source>
        <dbReference type="EMBL" id="PRY26155.1"/>
    </source>
</evidence>
<dbReference type="Pfam" id="PF00149">
    <property type="entry name" value="Metallophos"/>
    <property type="match status" value="1"/>
</dbReference>
<sequence>MSRILQISDCHVVAPGQRANRVVDTGAALEDTVATINRLLPQIGPVDAVIVTGDLTDNGTPEEYARSRDILSALTLPWLAVPGNHDQREPMRRAFADARWMPEHGPIRWRLDLPDLAVLALDTLVEGGAHGALSEACLDWLAAELATLAPKPVLVALHHPPVATGILPMDRINLREADGLRRVLDAYPGERRLLCGHVHRCITGRFGSTPCQIAPGTSHAVTANLREDNPNSLTFEPNGMLLHEYRDGLMSNLLPIGDFDGPHRFGG</sequence>
<evidence type="ECO:0000256" key="2">
    <source>
        <dbReference type="ARBA" id="ARBA00022801"/>
    </source>
</evidence>
<gene>
    <name evidence="6" type="ORF">CLV78_101249</name>
</gene>
<dbReference type="GO" id="GO:0046872">
    <property type="term" value="F:metal ion binding"/>
    <property type="evidence" value="ECO:0007669"/>
    <property type="project" value="UniProtKB-KW"/>
</dbReference>
<dbReference type="InterPro" id="IPR042283">
    <property type="entry name" value="GpdQ_catalytic"/>
</dbReference>
<dbReference type="InterPro" id="IPR029052">
    <property type="entry name" value="Metallo-depent_PP-like"/>
</dbReference>
<dbReference type="InterPro" id="IPR050884">
    <property type="entry name" value="CNP_phosphodiesterase-III"/>
</dbReference>
<dbReference type="AlphaFoldDB" id="A0A2T0RY97"/>
<feature type="domain" description="Calcineurin-like phosphoesterase" evidence="5">
    <location>
        <begin position="3"/>
        <end position="201"/>
    </location>
</feature>
<keyword evidence="1" id="KW-0479">Metal-binding</keyword>
<dbReference type="EMBL" id="PVTD01000001">
    <property type="protein sequence ID" value="PRY26155.1"/>
    <property type="molecule type" value="Genomic_DNA"/>
</dbReference>
<evidence type="ECO:0000256" key="1">
    <source>
        <dbReference type="ARBA" id="ARBA00022723"/>
    </source>
</evidence>
<dbReference type="Gene3D" id="3.60.21.40">
    <property type="entry name" value="GpdQ, catalytic alpha/beta sandwich domain"/>
    <property type="match status" value="1"/>
</dbReference>
<dbReference type="OrthoDB" id="651281at2"/>
<evidence type="ECO:0000256" key="3">
    <source>
        <dbReference type="ARBA" id="ARBA00023004"/>
    </source>
</evidence>
<dbReference type="RefSeq" id="WP_106202958.1">
    <property type="nucleotide sequence ID" value="NZ_PVTD01000001.1"/>
</dbReference>
<keyword evidence="2" id="KW-0378">Hydrolase</keyword>
<dbReference type="SUPFAM" id="SSF56300">
    <property type="entry name" value="Metallo-dependent phosphatases"/>
    <property type="match status" value="1"/>
</dbReference>